<keyword evidence="6 8" id="KW-0648">Protein biosynthesis</keyword>
<comment type="caution">
    <text evidence="11">The sequence shown here is derived from an EMBL/GenBank/DDBJ whole genome shotgun (WGS) entry which is preliminary data.</text>
</comment>
<dbReference type="Pfam" id="PF02911">
    <property type="entry name" value="Formyl_trans_C"/>
    <property type="match status" value="1"/>
</dbReference>
<feature type="domain" description="Formyl transferase N-terminal" evidence="9">
    <location>
        <begin position="11"/>
        <end position="186"/>
    </location>
</feature>
<dbReference type="FunFam" id="3.40.50.170:FF:000004">
    <property type="entry name" value="Methionyl-tRNA formyltransferase"/>
    <property type="match status" value="1"/>
</dbReference>
<evidence type="ECO:0000313" key="12">
    <source>
        <dbReference type="Proteomes" id="UP000245998"/>
    </source>
</evidence>
<dbReference type="InterPro" id="IPR001555">
    <property type="entry name" value="GART_AS"/>
</dbReference>
<dbReference type="InterPro" id="IPR036477">
    <property type="entry name" value="Formyl_transf_N_sf"/>
</dbReference>
<dbReference type="EMBL" id="QCZG01000001">
    <property type="protein sequence ID" value="PWA13459.1"/>
    <property type="molecule type" value="Genomic_DNA"/>
</dbReference>
<comment type="catalytic activity">
    <reaction evidence="7 8">
        <text>L-methionyl-tRNA(fMet) + (6R)-10-formyltetrahydrofolate = N-formyl-L-methionyl-tRNA(fMet) + (6S)-5,6,7,8-tetrahydrofolate + H(+)</text>
        <dbReference type="Rhea" id="RHEA:24380"/>
        <dbReference type="Rhea" id="RHEA-COMP:9952"/>
        <dbReference type="Rhea" id="RHEA-COMP:9953"/>
        <dbReference type="ChEBI" id="CHEBI:15378"/>
        <dbReference type="ChEBI" id="CHEBI:57453"/>
        <dbReference type="ChEBI" id="CHEBI:78530"/>
        <dbReference type="ChEBI" id="CHEBI:78844"/>
        <dbReference type="ChEBI" id="CHEBI:195366"/>
        <dbReference type="EC" id="2.1.2.9"/>
    </reaction>
</comment>
<dbReference type="EC" id="2.1.2.9" evidence="3 8"/>
<evidence type="ECO:0000256" key="5">
    <source>
        <dbReference type="ARBA" id="ARBA00022679"/>
    </source>
</evidence>
<keyword evidence="12" id="KW-1185">Reference proteome</keyword>
<feature type="domain" description="Formyl transferase C-terminal" evidence="10">
    <location>
        <begin position="210"/>
        <end position="308"/>
    </location>
</feature>
<dbReference type="CDD" id="cd08646">
    <property type="entry name" value="FMT_core_Met-tRNA-FMT_N"/>
    <property type="match status" value="1"/>
</dbReference>
<keyword evidence="5 8" id="KW-0808">Transferase</keyword>
<accession>A0A2U1K887</accession>
<proteinExistence type="inferred from homology"/>
<dbReference type="CDD" id="cd08704">
    <property type="entry name" value="Met_tRNA_FMT_C"/>
    <property type="match status" value="1"/>
</dbReference>
<evidence type="ECO:0000259" key="9">
    <source>
        <dbReference type="Pfam" id="PF00551"/>
    </source>
</evidence>
<dbReference type="InterPro" id="IPR002376">
    <property type="entry name" value="Formyl_transf_N"/>
</dbReference>
<dbReference type="PANTHER" id="PTHR11138">
    <property type="entry name" value="METHIONYL-TRNA FORMYLTRANSFERASE"/>
    <property type="match status" value="1"/>
</dbReference>
<dbReference type="Gene3D" id="3.40.50.170">
    <property type="entry name" value="Formyl transferase, N-terminal domain"/>
    <property type="match status" value="1"/>
</dbReference>
<sequence length="321" mass="35876">MHYGEGEYSLNIVFMGTPDFSVPILKRIIEDGYHVLAVVTQPDRPKGRKKVLTPPPVKVEALKHNLPVMQPEKLRNEYGQIINLKPDLIVTAAYGQMLPVELLEAPPFGCINVHASLLPEYRGGAPIHQAIIDGKKETGVTIMYMVKKMDAGDILQQVKVPIEEDDHVGTMHDKLSAAGAELLSKTIPLIEKGSIHPDKQEEDKVTFSPNIKREQELIDWTKDGEAIYNQIRGLHPWPVAFTYLDNKPLKIWWGEKVPLKKQDEPGKIVSVEENGFIVATGNLTGIKVVDLQPSGKKRMDAEQFLKGRKMTPGERLGMANE</sequence>
<reference evidence="11 12" key="1">
    <citation type="submission" date="2018-04" db="EMBL/GenBank/DDBJ databases">
        <title>Camelliibacillus theae gen. nov., sp. nov., isolated from Pu'er tea.</title>
        <authorList>
            <person name="Niu L."/>
        </authorList>
    </citation>
    <scope>NUCLEOTIDE SEQUENCE [LARGE SCALE GENOMIC DNA]</scope>
    <source>
        <strain evidence="11 12">T8</strain>
    </source>
</reference>
<dbReference type="InterPro" id="IPR037022">
    <property type="entry name" value="Formyl_trans_C_sf"/>
</dbReference>
<dbReference type="RefSeq" id="WP_240613469.1">
    <property type="nucleotide sequence ID" value="NZ_QCZG01000001.1"/>
</dbReference>
<comment type="function">
    <text evidence="1 8">Attaches a formyl group to the free amino group of methionyl-tRNA(fMet). The formyl group appears to play a dual role in the initiator identity of N-formylmethionyl-tRNA by promoting its recognition by IF2 and preventing the misappropriation of this tRNA by the elongation apparatus.</text>
</comment>
<dbReference type="GO" id="GO:0004479">
    <property type="term" value="F:methionyl-tRNA formyltransferase activity"/>
    <property type="evidence" value="ECO:0007669"/>
    <property type="project" value="UniProtKB-UniRule"/>
</dbReference>
<comment type="similarity">
    <text evidence="2 8">Belongs to the Fmt family.</text>
</comment>
<gene>
    <name evidence="8 11" type="primary">fmt</name>
    <name evidence="11" type="ORF">DCC39_00785</name>
</gene>
<organism evidence="11 12">
    <name type="scientific">Pueribacillus theae</name>
    <dbReference type="NCBI Taxonomy" id="2171751"/>
    <lineage>
        <taxon>Bacteria</taxon>
        <taxon>Bacillati</taxon>
        <taxon>Bacillota</taxon>
        <taxon>Bacilli</taxon>
        <taxon>Bacillales</taxon>
        <taxon>Bacillaceae</taxon>
        <taxon>Pueribacillus</taxon>
    </lineage>
</organism>
<evidence type="ECO:0000256" key="2">
    <source>
        <dbReference type="ARBA" id="ARBA00010699"/>
    </source>
</evidence>
<dbReference type="Gene3D" id="3.10.25.10">
    <property type="entry name" value="Formyl transferase, C-terminal domain"/>
    <property type="match status" value="1"/>
</dbReference>
<dbReference type="NCBIfam" id="TIGR00460">
    <property type="entry name" value="fmt"/>
    <property type="match status" value="1"/>
</dbReference>
<feature type="binding site" evidence="8">
    <location>
        <begin position="116"/>
        <end position="119"/>
    </location>
    <ligand>
        <name>(6S)-5,6,7,8-tetrahydrofolate</name>
        <dbReference type="ChEBI" id="CHEBI:57453"/>
    </ligand>
</feature>
<dbReference type="Proteomes" id="UP000245998">
    <property type="component" value="Unassembled WGS sequence"/>
</dbReference>
<evidence type="ECO:0000256" key="3">
    <source>
        <dbReference type="ARBA" id="ARBA00012261"/>
    </source>
</evidence>
<dbReference type="Pfam" id="PF00551">
    <property type="entry name" value="Formyl_trans_N"/>
    <property type="match status" value="1"/>
</dbReference>
<evidence type="ECO:0000256" key="4">
    <source>
        <dbReference type="ARBA" id="ARBA00016014"/>
    </source>
</evidence>
<evidence type="ECO:0000256" key="7">
    <source>
        <dbReference type="ARBA" id="ARBA00048558"/>
    </source>
</evidence>
<dbReference type="GO" id="GO:0005829">
    <property type="term" value="C:cytosol"/>
    <property type="evidence" value="ECO:0007669"/>
    <property type="project" value="TreeGrafter"/>
</dbReference>
<dbReference type="InterPro" id="IPR044135">
    <property type="entry name" value="Met-tRNA-FMT_C"/>
</dbReference>
<dbReference type="InterPro" id="IPR005793">
    <property type="entry name" value="Formyl_trans_C"/>
</dbReference>
<dbReference type="InterPro" id="IPR041711">
    <property type="entry name" value="Met-tRNA-FMT_N"/>
</dbReference>
<dbReference type="HAMAP" id="MF_00182">
    <property type="entry name" value="Formyl_trans"/>
    <property type="match status" value="1"/>
</dbReference>
<dbReference type="SUPFAM" id="SSF50486">
    <property type="entry name" value="FMT C-terminal domain-like"/>
    <property type="match status" value="1"/>
</dbReference>
<dbReference type="InterPro" id="IPR011034">
    <property type="entry name" value="Formyl_transferase-like_C_sf"/>
</dbReference>
<evidence type="ECO:0000256" key="8">
    <source>
        <dbReference type="HAMAP-Rule" id="MF_00182"/>
    </source>
</evidence>
<name>A0A2U1K887_9BACI</name>
<dbReference type="PROSITE" id="PS00373">
    <property type="entry name" value="GART"/>
    <property type="match status" value="1"/>
</dbReference>
<evidence type="ECO:0000256" key="6">
    <source>
        <dbReference type="ARBA" id="ARBA00022917"/>
    </source>
</evidence>
<dbReference type="InterPro" id="IPR005794">
    <property type="entry name" value="Fmt"/>
</dbReference>
<evidence type="ECO:0000313" key="11">
    <source>
        <dbReference type="EMBL" id="PWA13459.1"/>
    </source>
</evidence>
<evidence type="ECO:0000259" key="10">
    <source>
        <dbReference type="Pfam" id="PF02911"/>
    </source>
</evidence>
<protein>
    <recommendedName>
        <fullName evidence="4 8">Methionyl-tRNA formyltransferase</fullName>
        <ecNumber evidence="3 8">2.1.2.9</ecNumber>
    </recommendedName>
</protein>
<dbReference type="SUPFAM" id="SSF53328">
    <property type="entry name" value="Formyltransferase"/>
    <property type="match status" value="1"/>
</dbReference>
<evidence type="ECO:0000256" key="1">
    <source>
        <dbReference type="ARBA" id="ARBA00002606"/>
    </source>
</evidence>
<dbReference type="PANTHER" id="PTHR11138:SF5">
    <property type="entry name" value="METHIONYL-TRNA FORMYLTRANSFERASE, MITOCHONDRIAL"/>
    <property type="match status" value="1"/>
</dbReference>
<dbReference type="AlphaFoldDB" id="A0A2U1K887"/>